<keyword evidence="1" id="KW-0732">Signal</keyword>
<dbReference type="RefSeq" id="WP_092136156.1">
    <property type="nucleotide sequence ID" value="NZ_FNQK01000020.1"/>
</dbReference>
<protein>
    <submittedName>
        <fullName evidence="2">Uncharacterized protein</fullName>
    </submittedName>
</protein>
<evidence type="ECO:0000256" key="1">
    <source>
        <dbReference type="SAM" id="SignalP"/>
    </source>
</evidence>
<dbReference type="OrthoDB" id="1435874at2"/>
<dbReference type="Proteomes" id="UP000198846">
    <property type="component" value="Unassembled WGS sequence"/>
</dbReference>
<evidence type="ECO:0000313" key="2">
    <source>
        <dbReference type="EMBL" id="SEA60986.1"/>
    </source>
</evidence>
<evidence type="ECO:0000313" key="3">
    <source>
        <dbReference type="Proteomes" id="UP000198846"/>
    </source>
</evidence>
<accession>A0A1H4CKM1</accession>
<organism evidence="2 3">
    <name type="scientific">Bizionia paragorgiae</name>
    <dbReference type="NCBI Taxonomy" id="283786"/>
    <lineage>
        <taxon>Bacteria</taxon>
        <taxon>Pseudomonadati</taxon>
        <taxon>Bacteroidota</taxon>
        <taxon>Flavobacteriia</taxon>
        <taxon>Flavobacteriales</taxon>
        <taxon>Flavobacteriaceae</taxon>
        <taxon>Bizionia</taxon>
    </lineage>
</organism>
<gene>
    <name evidence="2" type="ORF">SAMN04487990_12043</name>
</gene>
<proteinExistence type="predicted"/>
<feature type="chain" id="PRO_5011530319" evidence="1">
    <location>
        <begin position="22"/>
        <end position="144"/>
    </location>
</feature>
<reference evidence="2 3" key="1">
    <citation type="submission" date="2016-10" db="EMBL/GenBank/DDBJ databases">
        <authorList>
            <person name="de Groot N.N."/>
        </authorList>
    </citation>
    <scope>NUCLEOTIDE SEQUENCE [LARGE SCALE GENOMIC DNA]</scope>
    <source>
        <strain evidence="2 3">DSM 23842</strain>
    </source>
</reference>
<dbReference type="AlphaFoldDB" id="A0A1H4CKM1"/>
<sequence>MSKKRLLVLLFLLLVSIPASGQDRQLEDLMVGFQCGIYPQSSPLVDKITHLVHNKEYSEIAKLLYSENSGEILLSILILERLAKNKLYSLSETELKDINHYKSLSIPVYNCLGCFSEVTLMSSLFEKENSIEEITWLNKILPIK</sequence>
<keyword evidence="3" id="KW-1185">Reference proteome</keyword>
<name>A0A1H4CKM1_BIZPA</name>
<feature type="signal peptide" evidence="1">
    <location>
        <begin position="1"/>
        <end position="21"/>
    </location>
</feature>
<dbReference type="EMBL" id="FNQK01000020">
    <property type="protein sequence ID" value="SEA60986.1"/>
    <property type="molecule type" value="Genomic_DNA"/>
</dbReference>